<organism evidence="2 3">
    <name type="scientific">Tanacetum coccineum</name>
    <dbReference type="NCBI Taxonomy" id="301880"/>
    <lineage>
        <taxon>Eukaryota</taxon>
        <taxon>Viridiplantae</taxon>
        <taxon>Streptophyta</taxon>
        <taxon>Embryophyta</taxon>
        <taxon>Tracheophyta</taxon>
        <taxon>Spermatophyta</taxon>
        <taxon>Magnoliopsida</taxon>
        <taxon>eudicotyledons</taxon>
        <taxon>Gunneridae</taxon>
        <taxon>Pentapetalae</taxon>
        <taxon>asterids</taxon>
        <taxon>campanulids</taxon>
        <taxon>Asterales</taxon>
        <taxon>Asteraceae</taxon>
        <taxon>Asteroideae</taxon>
        <taxon>Anthemideae</taxon>
        <taxon>Anthemidinae</taxon>
        <taxon>Tanacetum</taxon>
    </lineage>
</organism>
<feature type="compositionally biased region" description="Basic residues" evidence="1">
    <location>
        <begin position="192"/>
        <end position="208"/>
    </location>
</feature>
<feature type="compositionally biased region" description="Basic and acidic residues" evidence="1">
    <location>
        <begin position="91"/>
        <end position="100"/>
    </location>
</feature>
<comment type="caution">
    <text evidence="2">The sequence shown here is derived from an EMBL/GenBank/DDBJ whole genome shotgun (WGS) entry which is preliminary data.</text>
</comment>
<feature type="region of interest" description="Disordered" evidence="1">
    <location>
        <begin position="192"/>
        <end position="232"/>
    </location>
</feature>
<sequence>MARQSTKFSGKVTLLFDSMLVQNQAPESEGGGDSVERAIIIAASLDVAQDSDNIIRTKTTAIPNVSIPYGMDTGGSPRSQDTMRGAPAQTRSERVLEKPNKPPLSEGHTSGSGEGSMEHTFELTDNVPNIPHDSPLSGCYTPGSDEGRMKLIQDIMVTCTSLTKKVLALEEAKTAQDRVITRLKLRVKRLEKKRKARTPQPMKRRLFKGRVESSNDHLDKEDTSKQGRTNDKTKLMFQDSEFDKLDDDMDNVKGKTVNTATTRVSVVSAPVTTAGVAISTAKPRPPPTTAATAFIDEDLTIAQTLVKMRSKKAKVKGISFSDVEETPILNRSTTTLQPLPTIDPKDKGKGVLVEEEPEKPDKVKRRDQIHLNRSLTP</sequence>
<name>A0ABQ5AQ97_9ASTR</name>
<gene>
    <name evidence="2" type="ORF">Tco_0824268</name>
</gene>
<proteinExistence type="predicted"/>
<protein>
    <submittedName>
        <fullName evidence="2">Uncharacterized protein</fullName>
    </submittedName>
</protein>
<evidence type="ECO:0000256" key="1">
    <source>
        <dbReference type="SAM" id="MobiDB-lite"/>
    </source>
</evidence>
<feature type="region of interest" description="Disordered" evidence="1">
    <location>
        <begin position="66"/>
        <end position="119"/>
    </location>
</feature>
<evidence type="ECO:0000313" key="2">
    <source>
        <dbReference type="EMBL" id="GJT03099.1"/>
    </source>
</evidence>
<dbReference type="Proteomes" id="UP001151760">
    <property type="component" value="Unassembled WGS sequence"/>
</dbReference>
<reference evidence="2" key="2">
    <citation type="submission" date="2022-01" db="EMBL/GenBank/DDBJ databases">
        <authorList>
            <person name="Yamashiro T."/>
            <person name="Shiraishi A."/>
            <person name="Satake H."/>
            <person name="Nakayama K."/>
        </authorList>
    </citation>
    <scope>NUCLEOTIDE SEQUENCE</scope>
</reference>
<reference evidence="2" key="1">
    <citation type="journal article" date="2022" name="Int. J. Mol. Sci.">
        <title>Draft Genome of Tanacetum Coccineum: Genomic Comparison of Closely Related Tanacetum-Family Plants.</title>
        <authorList>
            <person name="Yamashiro T."/>
            <person name="Shiraishi A."/>
            <person name="Nakayama K."/>
            <person name="Satake H."/>
        </authorList>
    </citation>
    <scope>NUCLEOTIDE SEQUENCE</scope>
</reference>
<keyword evidence="3" id="KW-1185">Reference proteome</keyword>
<feature type="region of interest" description="Disordered" evidence="1">
    <location>
        <begin position="331"/>
        <end position="377"/>
    </location>
</feature>
<feature type="compositionally biased region" description="Basic and acidic residues" evidence="1">
    <location>
        <begin position="359"/>
        <end position="370"/>
    </location>
</feature>
<evidence type="ECO:0000313" key="3">
    <source>
        <dbReference type="Proteomes" id="UP001151760"/>
    </source>
</evidence>
<feature type="compositionally biased region" description="Basic and acidic residues" evidence="1">
    <location>
        <begin position="209"/>
        <end position="232"/>
    </location>
</feature>
<accession>A0ABQ5AQ97</accession>
<dbReference type="EMBL" id="BQNB010012398">
    <property type="protein sequence ID" value="GJT03099.1"/>
    <property type="molecule type" value="Genomic_DNA"/>
</dbReference>